<dbReference type="EnsemblMetazoa" id="AMIN014579-RA">
    <property type="protein sequence ID" value="AMIN014579-PA"/>
    <property type="gene ID" value="AMIN014579"/>
</dbReference>
<evidence type="ECO:0000313" key="2">
    <source>
        <dbReference type="Proteomes" id="UP000075920"/>
    </source>
</evidence>
<dbReference type="Proteomes" id="UP000075920">
    <property type="component" value="Unassembled WGS sequence"/>
</dbReference>
<dbReference type="AlphaFoldDB" id="A0A182WPI0"/>
<sequence>MFVPYICLWPVFESSFIRLWVIKRYIIITAIHVYQERQFKTAENTDTHT</sequence>
<organism evidence="1 2">
    <name type="scientific">Anopheles minimus</name>
    <dbReference type="NCBI Taxonomy" id="112268"/>
    <lineage>
        <taxon>Eukaryota</taxon>
        <taxon>Metazoa</taxon>
        <taxon>Ecdysozoa</taxon>
        <taxon>Arthropoda</taxon>
        <taxon>Hexapoda</taxon>
        <taxon>Insecta</taxon>
        <taxon>Pterygota</taxon>
        <taxon>Neoptera</taxon>
        <taxon>Endopterygota</taxon>
        <taxon>Diptera</taxon>
        <taxon>Nematocera</taxon>
        <taxon>Culicoidea</taxon>
        <taxon>Culicidae</taxon>
        <taxon>Anophelinae</taxon>
        <taxon>Anopheles</taxon>
    </lineage>
</organism>
<accession>A0A182WPI0</accession>
<evidence type="ECO:0000313" key="1">
    <source>
        <dbReference type="EnsemblMetazoa" id="AMIN014579-PA"/>
    </source>
</evidence>
<protein>
    <submittedName>
        <fullName evidence="1">Uncharacterized protein</fullName>
    </submittedName>
</protein>
<reference evidence="1" key="2">
    <citation type="submission" date="2020-05" db="UniProtKB">
        <authorList>
            <consortium name="EnsemblMetazoa"/>
        </authorList>
    </citation>
    <scope>IDENTIFICATION</scope>
    <source>
        <strain evidence="1">MINIMUS1</strain>
    </source>
</reference>
<name>A0A182WPI0_9DIPT</name>
<reference evidence="2" key="1">
    <citation type="submission" date="2013-03" db="EMBL/GenBank/DDBJ databases">
        <title>The Genome Sequence of Anopheles minimus MINIMUS1.</title>
        <authorList>
            <consortium name="The Broad Institute Genomics Platform"/>
            <person name="Neafsey D.E."/>
            <person name="Walton C."/>
            <person name="Walker B."/>
            <person name="Young S.K."/>
            <person name="Zeng Q."/>
            <person name="Gargeya S."/>
            <person name="Fitzgerald M."/>
            <person name="Haas B."/>
            <person name="Abouelleil A."/>
            <person name="Allen A.W."/>
            <person name="Alvarado L."/>
            <person name="Arachchi H.M."/>
            <person name="Berlin A.M."/>
            <person name="Chapman S.B."/>
            <person name="Gainer-Dewar J."/>
            <person name="Goldberg J."/>
            <person name="Griggs A."/>
            <person name="Gujja S."/>
            <person name="Hansen M."/>
            <person name="Howarth C."/>
            <person name="Imamovic A."/>
            <person name="Ireland A."/>
            <person name="Larimer J."/>
            <person name="McCowan C."/>
            <person name="Murphy C."/>
            <person name="Pearson M."/>
            <person name="Poon T.W."/>
            <person name="Priest M."/>
            <person name="Roberts A."/>
            <person name="Saif S."/>
            <person name="Shea T."/>
            <person name="Sisk P."/>
            <person name="Sykes S."/>
            <person name="Wortman J."/>
            <person name="Nusbaum C."/>
            <person name="Birren B."/>
        </authorList>
    </citation>
    <scope>NUCLEOTIDE SEQUENCE [LARGE SCALE GENOMIC DNA]</scope>
    <source>
        <strain evidence="2">MINIMUS1</strain>
    </source>
</reference>
<keyword evidence="2" id="KW-1185">Reference proteome</keyword>
<dbReference type="VEuPathDB" id="VectorBase:AMIN014579"/>
<proteinExistence type="predicted"/>